<evidence type="ECO:0000313" key="3">
    <source>
        <dbReference type="Proteomes" id="UP000076532"/>
    </source>
</evidence>
<feature type="region of interest" description="Disordered" evidence="1">
    <location>
        <begin position="146"/>
        <end position="172"/>
    </location>
</feature>
<organism evidence="2 3">
    <name type="scientific">Athelia psychrophila</name>
    <dbReference type="NCBI Taxonomy" id="1759441"/>
    <lineage>
        <taxon>Eukaryota</taxon>
        <taxon>Fungi</taxon>
        <taxon>Dikarya</taxon>
        <taxon>Basidiomycota</taxon>
        <taxon>Agaricomycotina</taxon>
        <taxon>Agaricomycetes</taxon>
        <taxon>Agaricomycetidae</taxon>
        <taxon>Atheliales</taxon>
        <taxon>Atheliaceae</taxon>
        <taxon>Athelia</taxon>
    </lineage>
</organism>
<keyword evidence="3" id="KW-1185">Reference proteome</keyword>
<dbReference type="EMBL" id="KV417490">
    <property type="protein sequence ID" value="KZP31387.1"/>
    <property type="molecule type" value="Genomic_DNA"/>
</dbReference>
<accession>A0A166U769</accession>
<evidence type="ECO:0000256" key="1">
    <source>
        <dbReference type="SAM" id="MobiDB-lite"/>
    </source>
</evidence>
<dbReference type="Proteomes" id="UP000076532">
    <property type="component" value="Unassembled WGS sequence"/>
</dbReference>
<reference evidence="2 3" key="1">
    <citation type="journal article" date="2016" name="Mol. Biol. Evol.">
        <title>Comparative Genomics of Early-Diverging Mushroom-Forming Fungi Provides Insights into the Origins of Lignocellulose Decay Capabilities.</title>
        <authorList>
            <person name="Nagy L.G."/>
            <person name="Riley R."/>
            <person name="Tritt A."/>
            <person name="Adam C."/>
            <person name="Daum C."/>
            <person name="Floudas D."/>
            <person name="Sun H."/>
            <person name="Yadav J.S."/>
            <person name="Pangilinan J."/>
            <person name="Larsson K.H."/>
            <person name="Matsuura K."/>
            <person name="Barry K."/>
            <person name="Labutti K."/>
            <person name="Kuo R."/>
            <person name="Ohm R.A."/>
            <person name="Bhattacharya S.S."/>
            <person name="Shirouzu T."/>
            <person name="Yoshinaga Y."/>
            <person name="Martin F.M."/>
            <person name="Grigoriev I.V."/>
            <person name="Hibbett D.S."/>
        </authorList>
    </citation>
    <scope>NUCLEOTIDE SEQUENCE [LARGE SCALE GENOMIC DNA]</scope>
    <source>
        <strain evidence="2 3">CBS 109695</strain>
    </source>
</reference>
<dbReference type="OrthoDB" id="412788at2759"/>
<dbReference type="AlphaFoldDB" id="A0A166U769"/>
<dbReference type="STRING" id="436010.A0A166U769"/>
<evidence type="ECO:0000313" key="2">
    <source>
        <dbReference type="EMBL" id="KZP31387.1"/>
    </source>
</evidence>
<gene>
    <name evidence="2" type="ORF">FIBSPDRAFT_883607</name>
</gene>
<name>A0A166U769_9AGAM</name>
<protein>
    <submittedName>
        <fullName evidence="2">Uncharacterized protein</fullName>
    </submittedName>
</protein>
<sequence>MISEILHSEGGLPNSLLCVNARDDAQLKALVASLFPFLKSRHEALSGFIAEASNEQSHLSQKIKEFYVEKQTSTQALLDVFAKADAATAALGATAKAAREDSARTAWETDHKECLTKLNGETVHTVWRLRPQSKGTKSPSRIITWQDGSLASPPFREGASQRMGTRSLPGSAHGWRFQAVPQRGASDWGGSSRSHNTTEQVGSFLGCHRGQTKLPEGIRGWAR</sequence>
<proteinExistence type="predicted"/>